<name>A0A9Q5HY32_SANBA</name>
<evidence type="ECO:0000256" key="1">
    <source>
        <dbReference type="SAM" id="MobiDB-lite"/>
    </source>
</evidence>
<evidence type="ECO:0000313" key="2">
    <source>
        <dbReference type="EMBL" id="OCB88041.1"/>
    </source>
</evidence>
<keyword evidence="3" id="KW-1185">Reference proteome</keyword>
<dbReference type="EMBL" id="LNZH02000185">
    <property type="protein sequence ID" value="OCB88041.1"/>
    <property type="molecule type" value="Genomic_DNA"/>
</dbReference>
<feature type="region of interest" description="Disordered" evidence="1">
    <location>
        <begin position="54"/>
        <end position="175"/>
    </location>
</feature>
<feature type="compositionally biased region" description="Polar residues" evidence="1">
    <location>
        <begin position="9"/>
        <end position="24"/>
    </location>
</feature>
<comment type="caution">
    <text evidence="2">The sequence shown here is derived from an EMBL/GenBank/DDBJ whole genome shotgun (WGS) entry which is preliminary data.</text>
</comment>
<organism evidence="2 3">
    <name type="scientific">Sanghuangporus baumii</name>
    <name type="common">Phellinus baumii</name>
    <dbReference type="NCBI Taxonomy" id="108892"/>
    <lineage>
        <taxon>Eukaryota</taxon>
        <taxon>Fungi</taxon>
        <taxon>Dikarya</taxon>
        <taxon>Basidiomycota</taxon>
        <taxon>Agaricomycotina</taxon>
        <taxon>Agaricomycetes</taxon>
        <taxon>Hymenochaetales</taxon>
        <taxon>Hymenochaetaceae</taxon>
        <taxon>Sanghuangporus</taxon>
    </lineage>
</organism>
<reference evidence="2" key="1">
    <citation type="submission" date="2016-06" db="EMBL/GenBank/DDBJ databases">
        <title>Draft Genome sequence of the fungus Inonotus baumii.</title>
        <authorList>
            <person name="Zhu H."/>
            <person name="Lin W."/>
        </authorList>
    </citation>
    <scope>NUCLEOTIDE SEQUENCE</scope>
    <source>
        <strain evidence="2">821</strain>
    </source>
</reference>
<feature type="compositionally biased region" description="Low complexity" evidence="1">
    <location>
        <begin position="120"/>
        <end position="135"/>
    </location>
</feature>
<evidence type="ECO:0000313" key="3">
    <source>
        <dbReference type="Proteomes" id="UP000757232"/>
    </source>
</evidence>
<feature type="compositionally biased region" description="Low complexity" evidence="1">
    <location>
        <begin position="78"/>
        <end position="88"/>
    </location>
</feature>
<accession>A0A9Q5HY32</accession>
<dbReference type="AlphaFoldDB" id="A0A9Q5HY32"/>
<feature type="region of interest" description="Disordered" evidence="1">
    <location>
        <begin position="1"/>
        <end position="33"/>
    </location>
</feature>
<dbReference type="Proteomes" id="UP000757232">
    <property type="component" value="Unassembled WGS sequence"/>
</dbReference>
<proteinExistence type="predicted"/>
<sequence>MSRFHSRDSSAATGHGQMSSQPSMQIAHLEPIGRSMAMPNDLFLAPNRSAANSMITSSSTLDPNLHTDGHASSQAVMSGNSNSSPSSGLWVSTVPVHPLGTSELRHDRYPDSGPGEQLNSESASTYEYRSTTSSTVDANSSMPSAQESHSTVGSSHAVSGLLPSSGTLKSQDDSDDWMNYITWDTMDKDRKSGRFNYPT</sequence>
<protein>
    <submittedName>
        <fullName evidence="2">Uncharacterized protein</fullName>
    </submittedName>
</protein>
<gene>
    <name evidence="2" type="ORF">A7U60_g4826</name>
</gene>
<feature type="compositionally biased region" description="Polar residues" evidence="1">
    <location>
        <begin position="136"/>
        <end position="169"/>
    </location>
</feature>